<evidence type="ECO:0000313" key="1">
    <source>
        <dbReference type="EMBL" id="SHJ82906.1"/>
    </source>
</evidence>
<reference evidence="1 2" key="1">
    <citation type="submission" date="2016-11" db="EMBL/GenBank/DDBJ databases">
        <authorList>
            <person name="Jaros S."/>
            <person name="Januszkiewicz K."/>
            <person name="Wedrychowicz H."/>
        </authorList>
    </citation>
    <scope>NUCLEOTIDE SEQUENCE [LARGE SCALE GENOMIC DNA]</scope>
    <source>
        <strain evidence="1 2">DSM 5091</strain>
    </source>
</reference>
<name>A0A1M6MHP4_MALRU</name>
<keyword evidence="2" id="KW-1185">Reference proteome</keyword>
<organism evidence="1 2">
    <name type="scientific">Malonomonas rubra DSM 5091</name>
    <dbReference type="NCBI Taxonomy" id="1122189"/>
    <lineage>
        <taxon>Bacteria</taxon>
        <taxon>Pseudomonadati</taxon>
        <taxon>Thermodesulfobacteriota</taxon>
        <taxon>Desulfuromonadia</taxon>
        <taxon>Desulfuromonadales</taxon>
        <taxon>Geopsychrobacteraceae</taxon>
        <taxon>Malonomonas</taxon>
    </lineage>
</organism>
<accession>A0A1M6MHP4</accession>
<dbReference type="STRING" id="1122189.SAMN02745165_03285"/>
<proteinExistence type="predicted"/>
<dbReference type="Proteomes" id="UP000184171">
    <property type="component" value="Unassembled WGS sequence"/>
</dbReference>
<sequence length="62" mass="7399">MVKRDKVIHGMLEDELRRCESMASSLREQVEAFPEGNERQRKEESLKSFCERIQYLLRLLSV</sequence>
<dbReference type="EMBL" id="FQZT01000018">
    <property type="protein sequence ID" value="SHJ82906.1"/>
    <property type="molecule type" value="Genomic_DNA"/>
</dbReference>
<dbReference type="AlphaFoldDB" id="A0A1M6MHP4"/>
<protein>
    <submittedName>
        <fullName evidence="1">Uncharacterized protein</fullName>
    </submittedName>
</protein>
<evidence type="ECO:0000313" key="2">
    <source>
        <dbReference type="Proteomes" id="UP000184171"/>
    </source>
</evidence>
<gene>
    <name evidence="1" type="ORF">SAMN02745165_03285</name>
</gene>